<dbReference type="InterPro" id="IPR056166">
    <property type="entry name" value="TPR_ELP1"/>
</dbReference>
<dbReference type="Pfam" id="PF23797">
    <property type="entry name" value="Beta-prop_ELP1_2nd"/>
    <property type="match status" value="1"/>
</dbReference>
<dbReference type="InterPro" id="IPR056167">
    <property type="entry name" value="A-sol_ELP1"/>
</dbReference>
<dbReference type="Pfam" id="PF23936">
    <property type="entry name" value="HB_ELP1"/>
    <property type="match status" value="1"/>
</dbReference>
<evidence type="ECO:0000256" key="4">
    <source>
        <dbReference type="ARBA" id="ARBA00022694"/>
    </source>
</evidence>
<comment type="function">
    <text evidence="6">Component of the elongator complex which is required for multiple tRNA modifications, including mcm5U (5-methoxycarbonylmethyl uridine), mcm5s2U (5-methoxycarbonylmethyl-2-thiouridine), and ncm5U (5-carbamoylmethyl uridine). The elongator complex catalyzes formation of carboxymethyluridine in the wobble base at position 34 in tRNAs.</text>
</comment>
<dbReference type="Proteomes" id="UP001556367">
    <property type="component" value="Unassembled WGS sequence"/>
</dbReference>
<feature type="compositionally biased region" description="Basic residues" evidence="8">
    <location>
        <begin position="1175"/>
        <end position="1192"/>
    </location>
</feature>
<evidence type="ECO:0000313" key="14">
    <source>
        <dbReference type="EMBL" id="KAL0955653.1"/>
    </source>
</evidence>
<dbReference type="Pfam" id="PF23878">
    <property type="entry name" value="TPR_ELP1"/>
    <property type="match status" value="1"/>
</dbReference>
<evidence type="ECO:0000256" key="1">
    <source>
        <dbReference type="ARBA" id="ARBA00005043"/>
    </source>
</evidence>
<name>A0ABR3JIQ7_9AGAR</name>
<evidence type="ECO:0000256" key="7">
    <source>
        <dbReference type="SAM" id="Coils"/>
    </source>
</evidence>
<evidence type="ECO:0000259" key="12">
    <source>
        <dbReference type="Pfam" id="PF23925"/>
    </source>
</evidence>
<evidence type="ECO:0000259" key="13">
    <source>
        <dbReference type="Pfam" id="PF23936"/>
    </source>
</evidence>
<proteinExistence type="inferred from homology"/>
<feature type="coiled-coil region" evidence="7">
    <location>
        <begin position="1103"/>
        <end position="1130"/>
    </location>
</feature>
<keyword evidence="3 6" id="KW-0963">Cytoplasm</keyword>
<dbReference type="SUPFAM" id="SSF69322">
    <property type="entry name" value="Tricorn protease domain 2"/>
    <property type="match status" value="1"/>
</dbReference>
<dbReference type="PANTHER" id="PTHR12747:SF0">
    <property type="entry name" value="ELONGATOR COMPLEX PROTEIN 1"/>
    <property type="match status" value="1"/>
</dbReference>
<dbReference type="InterPro" id="IPR006849">
    <property type="entry name" value="Elp1"/>
</dbReference>
<comment type="similarity">
    <text evidence="2 6">Belongs to the ELP1/IKA1 family.</text>
</comment>
<keyword evidence="7" id="KW-0175">Coiled coil</keyword>
<feature type="domain" description="ELP1 TPR" evidence="11">
    <location>
        <begin position="918"/>
        <end position="1080"/>
    </location>
</feature>
<evidence type="ECO:0000259" key="11">
    <source>
        <dbReference type="Pfam" id="PF23878"/>
    </source>
</evidence>
<dbReference type="InterPro" id="IPR036322">
    <property type="entry name" value="WD40_repeat_dom_sf"/>
</dbReference>
<feature type="domain" description="ELP1 first N-terminal beta-propeller" evidence="9">
    <location>
        <begin position="1"/>
        <end position="384"/>
    </location>
</feature>
<evidence type="ECO:0000256" key="2">
    <source>
        <dbReference type="ARBA" id="ARBA00006086"/>
    </source>
</evidence>
<dbReference type="Pfam" id="PF04762">
    <property type="entry name" value="Beta-prop_ELP1_1st"/>
    <property type="match status" value="1"/>
</dbReference>
<accession>A0ABR3JIQ7</accession>
<dbReference type="PANTHER" id="PTHR12747">
    <property type="entry name" value="ELONGATOR COMPLEX PROTEIN 1"/>
    <property type="match status" value="1"/>
</dbReference>
<protein>
    <recommendedName>
        <fullName evidence="5 6">Elongator complex protein 1</fullName>
    </recommendedName>
</protein>
<evidence type="ECO:0000256" key="6">
    <source>
        <dbReference type="PIRNR" id="PIRNR017233"/>
    </source>
</evidence>
<dbReference type="Pfam" id="PF23925">
    <property type="entry name" value="A-sol_ELP1"/>
    <property type="match status" value="2"/>
</dbReference>
<evidence type="ECO:0000256" key="3">
    <source>
        <dbReference type="ARBA" id="ARBA00022490"/>
    </source>
</evidence>
<dbReference type="InterPro" id="IPR056165">
    <property type="entry name" value="Beta-prop_ELP1_2nd"/>
</dbReference>
<keyword evidence="4" id="KW-0819">tRNA processing</keyword>
<dbReference type="SUPFAM" id="SSF50978">
    <property type="entry name" value="WD40 repeat-like"/>
    <property type="match status" value="1"/>
</dbReference>
<evidence type="ECO:0000313" key="15">
    <source>
        <dbReference type="Proteomes" id="UP001556367"/>
    </source>
</evidence>
<evidence type="ECO:0000256" key="8">
    <source>
        <dbReference type="SAM" id="MobiDB-lite"/>
    </source>
</evidence>
<dbReference type="PIRSF" id="PIRSF017233">
    <property type="entry name" value="IKAP"/>
    <property type="match status" value="1"/>
</dbReference>
<evidence type="ECO:0000256" key="5">
    <source>
        <dbReference type="ARBA" id="ARBA00029535"/>
    </source>
</evidence>
<dbReference type="Gene3D" id="2.130.10.10">
    <property type="entry name" value="YVTN repeat-like/Quinoprotein amine dehydrogenase"/>
    <property type="match status" value="1"/>
</dbReference>
<dbReference type="EMBL" id="JASNQZ010000006">
    <property type="protein sequence ID" value="KAL0955653.1"/>
    <property type="molecule type" value="Genomic_DNA"/>
</dbReference>
<comment type="subcellular location">
    <subcellularLocation>
        <location evidence="6">Cytoplasm</location>
    </subcellularLocation>
    <subcellularLocation>
        <location evidence="6">Nucleus</location>
    </subcellularLocation>
</comment>
<feature type="domain" description="ELP1 alpha-solenoid" evidence="12">
    <location>
        <begin position="806"/>
        <end position="911"/>
    </location>
</feature>
<feature type="domain" description="ELP1 alpha-solenoid" evidence="12">
    <location>
        <begin position="733"/>
        <end position="801"/>
    </location>
</feature>
<keyword evidence="6" id="KW-0539">Nucleus</keyword>
<reference evidence="15" key="1">
    <citation type="submission" date="2024-06" db="EMBL/GenBank/DDBJ databases">
        <title>Multi-omics analyses provide insights into the biosynthesis of the anticancer antibiotic pleurotin in Hohenbuehelia grisea.</title>
        <authorList>
            <person name="Weaver J.A."/>
            <person name="Alberti F."/>
        </authorList>
    </citation>
    <scope>NUCLEOTIDE SEQUENCE [LARGE SCALE GENOMIC DNA]</scope>
    <source>
        <strain evidence="15">T-177</strain>
    </source>
</reference>
<dbReference type="InterPro" id="IPR056169">
    <property type="entry name" value="HB_ELP1"/>
</dbReference>
<organism evidence="14 15">
    <name type="scientific">Hohenbuehelia grisea</name>
    <dbReference type="NCBI Taxonomy" id="104357"/>
    <lineage>
        <taxon>Eukaryota</taxon>
        <taxon>Fungi</taxon>
        <taxon>Dikarya</taxon>
        <taxon>Basidiomycota</taxon>
        <taxon>Agaricomycotina</taxon>
        <taxon>Agaricomycetes</taxon>
        <taxon>Agaricomycetidae</taxon>
        <taxon>Agaricales</taxon>
        <taxon>Pleurotineae</taxon>
        <taxon>Pleurotaceae</taxon>
        <taxon>Hohenbuehelia</taxon>
    </lineage>
</organism>
<comment type="caution">
    <text evidence="14">The sequence shown here is derived from an EMBL/GenBank/DDBJ whole genome shotgun (WGS) entry which is preliminary data.</text>
</comment>
<dbReference type="InterPro" id="IPR015943">
    <property type="entry name" value="WD40/YVTN_repeat-like_dom_sf"/>
</dbReference>
<keyword evidence="15" id="KW-1185">Reference proteome</keyword>
<feature type="domain" description="ELP1 N-terminal second beta-propeller" evidence="10">
    <location>
        <begin position="422"/>
        <end position="709"/>
    </location>
</feature>
<sequence length="1324" mass="147948">MRNLSLVSSASASFQDARVSATALDLDDNIIYIASERQDLDANVFVDIKKLDANDFSETEVSSLARIEAIISTPHVPQVVSLHVIPETRQLCLILLNGDLITIPLGEENPETTNEGSVEPGILAATWSPDDSLLVLLTGELKLILMTSTFEVLSEAPLHTSDFGEDAPINVGWGSKQTQFHGSLGKAAAQAAPTLKVGLSPDDDDVPRISWRGDGAYFVVSAVSPQPQNGHRRRILRVYDRQAALQSTMEAIAGLEHSLSWRPSGNLIAGTQRFGFDGAGSGRQGRHDIVFFERNGLRHGEFSLRLERLNPKPLPDSHGFGYKVRELAWSSDSNILSVWIESSQGDFVQLWTIGNYHWYFKQEIVAPSSSTSIGRFTSMSWHPEQSLCLILTTDTEVIQRTYTWDVFRSYSAPPNDSGSVAVMDGSDVLLTPFRTQNVPPPMCSHKLELATLRSNSSRVPIHISYSTGDSLAILWEDGALELWALRTRLGPGFGDPINPEQRYVGNIREGSVTRVRQVSIHESDERVTVFVLGSDSEGRDVLVSFDVRDKRADGVNTLPLPGRNGCLVRSDLLVVWQSSDGELIQVDLVNALVQPIARFPEFCFTAQHFSSQPTTDPEAEPASLFVGHADSGKLYASNDTSETSILLATNATSFTVASGFIIFTTSAHEALFVPIHALQKLFADDEVKDPKTLQSQWERRRVERGSKIVVAVPSVMALVLQMPRGNLETINPRPLVLEVVRQDMHAGDYRKAFMACRKHRIDFNVLVEDDKVNFLRNVSSFTEQVHEVDHINLFLTSLSQGSLPKETVAELCDTVRIVLEKRDINKYVNSILTAYVVKSPPDHEAALALLPRLRDQDAQLVEEAVKYIIFLVDAETLFNIALGMYDFSLVLMIAQHAQKDPREYLPFLRELRTFEKYYQRFKIDDHLKRHAKALQNLRLAGDEHFDEAMRYVELHQLFEPALSIWKGTDRYNTVLSIYGDSLFERREFRQAAAAFIEADALSKALVAFERSLDWQELFELAMRINTSTENISAMGYRVAEDLSSKKRYADAGRVLLDYCKDVREAVIAFVQGNHFAEARRITTMHAVPELVADIIHPGALESRAQIGEEINEMQEQLRKQLNRIRELRVKKVEEPDAFYGVEDSALANVDVMTDVSMPATAFTRYTVAPSTASRTSKRSSRSKRKMARKVGSGRKGTVDEEEYLLKSVTKLVARFQAAQQEARLLLPFLFQFTPEHRAEGTSLQADLSSLQAELQAALDDIWATKPSSESEESENMDTWAARMQEAEKARAVEPVSKIAKPEVGSCGWRLKMLDLYDEMAPGGV</sequence>
<evidence type="ECO:0000259" key="10">
    <source>
        <dbReference type="Pfam" id="PF23797"/>
    </source>
</evidence>
<feature type="region of interest" description="Disordered" evidence="8">
    <location>
        <begin position="1168"/>
        <end position="1194"/>
    </location>
</feature>
<dbReference type="InterPro" id="IPR056164">
    <property type="entry name" value="Beta-prop_ELP1_1st"/>
</dbReference>
<feature type="domain" description="ELP1 three-helical bundle" evidence="13">
    <location>
        <begin position="1095"/>
        <end position="1261"/>
    </location>
</feature>
<gene>
    <name evidence="14" type="ORF">HGRIS_001880</name>
</gene>
<comment type="pathway">
    <text evidence="1">tRNA modification; 5-methoxycarbonylmethyl-2-thiouridine-tRNA biosynthesis.</text>
</comment>
<evidence type="ECO:0000259" key="9">
    <source>
        <dbReference type="Pfam" id="PF04762"/>
    </source>
</evidence>